<accession>A0ABT3GMW1</accession>
<evidence type="ECO:0000313" key="2">
    <source>
        <dbReference type="EMBL" id="MCW1924862.1"/>
    </source>
</evidence>
<feature type="region of interest" description="Disordered" evidence="1">
    <location>
        <begin position="20"/>
        <end position="82"/>
    </location>
</feature>
<dbReference type="Proteomes" id="UP001320876">
    <property type="component" value="Unassembled WGS sequence"/>
</dbReference>
<protein>
    <recommendedName>
        <fullName evidence="4">Lipoprotein</fullName>
    </recommendedName>
</protein>
<evidence type="ECO:0000256" key="1">
    <source>
        <dbReference type="SAM" id="MobiDB-lite"/>
    </source>
</evidence>
<dbReference type="RefSeq" id="WP_264488971.1">
    <property type="nucleotide sequence ID" value="NZ_JAPDDT010000010.1"/>
</dbReference>
<dbReference type="PROSITE" id="PS51257">
    <property type="entry name" value="PROKAR_LIPOPROTEIN"/>
    <property type="match status" value="1"/>
</dbReference>
<proteinExistence type="predicted"/>
<dbReference type="EMBL" id="JAPDDT010000010">
    <property type="protein sequence ID" value="MCW1924862.1"/>
    <property type="molecule type" value="Genomic_DNA"/>
</dbReference>
<gene>
    <name evidence="2" type="ORF">OKA05_20030</name>
</gene>
<feature type="compositionally biased region" description="Basic and acidic residues" evidence="1">
    <location>
        <begin position="56"/>
        <end position="72"/>
    </location>
</feature>
<organism evidence="2 3">
    <name type="scientific">Luteolibacter arcticus</name>
    <dbReference type="NCBI Taxonomy" id="1581411"/>
    <lineage>
        <taxon>Bacteria</taxon>
        <taxon>Pseudomonadati</taxon>
        <taxon>Verrucomicrobiota</taxon>
        <taxon>Verrucomicrobiia</taxon>
        <taxon>Verrucomicrobiales</taxon>
        <taxon>Verrucomicrobiaceae</taxon>
        <taxon>Luteolibacter</taxon>
    </lineage>
</organism>
<evidence type="ECO:0000313" key="3">
    <source>
        <dbReference type="Proteomes" id="UP001320876"/>
    </source>
</evidence>
<sequence length="206" mass="21623">MKQLGFAGMVALALLSCERKEEATAEKGPAAPASAKESVAPVAKELEAPAPVPESKPTKASERPEVAEKKPPIAEPIPDKPGYVKSPFSGAIIDVKGIPGGTLVADPMFPSDQKKHFRIPKMDPEQEAIAKEELAKELDAAHAATQSLPEAKPVPGKPGFFFSPYDNKIIDSNGSDPGAVLQDPGAPEGTQRLFRIPGGKAPTEGE</sequence>
<feature type="region of interest" description="Disordered" evidence="1">
    <location>
        <begin position="172"/>
        <end position="206"/>
    </location>
</feature>
<name>A0ABT3GMW1_9BACT</name>
<evidence type="ECO:0008006" key="4">
    <source>
        <dbReference type="Google" id="ProtNLM"/>
    </source>
</evidence>
<comment type="caution">
    <text evidence="2">The sequence shown here is derived from an EMBL/GenBank/DDBJ whole genome shotgun (WGS) entry which is preliminary data.</text>
</comment>
<keyword evidence="3" id="KW-1185">Reference proteome</keyword>
<reference evidence="2 3" key="1">
    <citation type="submission" date="2022-10" db="EMBL/GenBank/DDBJ databases">
        <title>Luteolibacter arcticus strain CCTCC AB 2014275, whole genome shotgun sequencing project.</title>
        <authorList>
            <person name="Zhao G."/>
            <person name="Shen L."/>
        </authorList>
    </citation>
    <scope>NUCLEOTIDE SEQUENCE [LARGE SCALE GENOMIC DNA]</scope>
    <source>
        <strain evidence="2 3">CCTCC AB 2014275</strain>
    </source>
</reference>